<evidence type="ECO:0000256" key="2">
    <source>
        <dbReference type="ARBA" id="ARBA00023015"/>
    </source>
</evidence>
<dbReference type="PRINTS" id="PR00455">
    <property type="entry name" value="HTHTETR"/>
</dbReference>
<dbReference type="InterPro" id="IPR039538">
    <property type="entry name" value="BetI_C"/>
</dbReference>
<dbReference type="EMBL" id="FUWS01000004">
    <property type="protein sequence ID" value="SJZ92060.1"/>
    <property type="molecule type" value="Genomic_DNA"/>
</dbReference>
<organism evidence="7 8">
    <name type="scientific">Marinactinospora thermotolerans DSM 45154</name>
    <dbReference type="NCBI Taxonomy" id="1122192"/>
    <lineage>
        <taxon>Bacteria</taxon>
        <taxon>Bacillati</taxon>
        <taxon>Actinomycetota</taxon>
        <taxon>Actinomycetes</taxon>
        <taxon>Streptosporangiales</taxon>
        <taxon>Nocardiopsidaceae</taxon>
        <taxon>Marinactinospora</taxon>
    </lineage>
</organism>
<dbReference type="PANTHER" id="PTHR30055">
    <property type="entry name" value="HTH-TYPE TRANSCRIPTIONAL REGULATOR RUTR"/>
    <property type="match status" value="1"/>
</dbReference>
<reference evidence="7 8" key="1">
    <citation type="submission" date="2017-02" db="EMBL/GenBank/DDBJ databases">
        <authorList>
            <person name="Peterson S.W."/>
        </authorList>
    </citation>
    <scope>NUCLEOTIDE SEQUENCE [LARGE SCALE GENOMIC DNA]</scope>
    <source>
        <strain evidence="7 8">DSM 45154</strain>
    </source>
</reference>
<dbReference type="Proteomes" id="UP000190637">
    <property type="component" value="Unassembled WGS sequence"/>
</dbReference>
<evidence type="ECO:0000256" key="4">
    <source>
        <dbReference type="ARBA" id="ARBA00023163"/>
    </source>
</evidence>
<feature type="DNA-binding region" description="H-T-H motif" evidence="5">
    <location>
        <begin position="31"/>
        <end position="50"/>
    </location>
</feature>
<dbReference type="InterPro" id="IPR050109">
    <property type="entry name" value="HTH-type_TetR-like_transc_reg"/>
</dbReference>
<dbReference type="InterPro" id="IPR001647">
    <property type="entry name" value="HTH_TetR"/>
</dbReference>
<dbReference type="RefSeq" id="WP_078761207.1">
    <property type="nucleotide sequence ID" value="NZ_FUWS01000004.1"/>
</dbReference>
<accession>A0A1T4PKF7</accession>
<evidence type="ECO:0000256" key="3">
    <source>
        <dbReference type="ARBA" id="ARBA00023125"/>
    </source>
</evidence>
<dbReference type="PANTHER" id="PTHR30055:SF234">
    <property type="entry name" value="HTH-TYPE TRANSCRIPTIONAL REGULATOR BETI"/>
    <property type="match status" value="1"/>
</dbReference>
<evidence type="ECO:0000259" key="6">
    <source>
        <dbReference type="PROSITE" id="PS50977"/>
    </source>
</evidence>
<keyword evidence="8" id="KW-1185">Reference proteome</keyword>
<keyword evidence="1" id="KW-0678">Repressor</keyword>
<gene>
    <name evidence="7" type="ORF">SAMN02745673_01863</name>
</gene>
<feature type="domain" description="HTH tetR-type" evidence="6">
    <location>
        <begin position="8"/>
        <end position="68"/>
    </location>
</feature>
<dbReference type="GO" id="GO:0003700">
    <property type="term" value="F:DNA-binding transcription factor activity"/>
    <property type="evidence" value="ECO:0007669"/>
    <property type="project" value="TreeGrafter"/>
</dbReference>
<dbReference type="PROSITE" id="PS50977">
    <property type="entry name" value="HTH_TETR_2"/>
    <property type="match status" value="1"/>
</dbReference>
<dbReference type="GO" id="GO:0000976">
    <property type="term" value="F:transcription cis-regulatory region binding"/>
    <property type="evidence" value="ECO:0007669"/>
    <property type="project" value="TreeGrafter"/>
</dbReference>
<dbReference type="InterPro" id="IPR036271">
    <property type="entry name" value="Tet_transcr_reg_TetR-rel_C_sf"/>
</dbReference>
<dbReference type="SUPFAM" id="SSF46689">
    <property type="entry name" value="Homeodomain-like"/>
    <property type="match status" value="1"/>
</dbReference>
<dbReference type="Pfam" id="PF00440">
    <property type="entry name" value="TetR_N"/>
    <property type="match status" value="1"/>
</dbReference>
<evidence type="ECO:0000313" key="7">
    <source>
        <dbReference type="EMBL" id="SJZ92060.1"/>
    </source>
</evidence>
<keyword evidence="4" id="KW-0804">Transcription</keyword>
<dbReference type="InterPro" id="IPR009057">
    <property type="entry name" value="Homeodomain-like_sf"/>
</dbReference>
<proteinExistence type="predicted"/>
<dbReference type="Pfam" id="PF13977">
    <property type="entry name" value="TetR_C_6"/>
    <property type="match status" value="1"/>
</dbReference>
<name>A0A1T4PKF7_9ACTN</name>
<dbReference type="Gene3D" id="1.10.357.10">
    <property type="entry name" value="Tetracycline Repressor, domain 2"/>
    <property type="match status" value="1"/>
</dbReference>
<evidence type="ECO:0000313" key="8">
    <source>
        <dbReference type="Proteomes" id="UP000190637"/>
    </source>
</evidence>
<keyword evidence="3 5" id="KW-0238">DNA-binding</keyword>
<dbReference type="OrthoDB" id="3682047at2"/>
<dbReference type="STRING" id="1122192.SAMN02745673_01863"/>
<evidence type="ECO:0000256" key="1">
    <source>
        <dbReference type="ARBA" id="ARBA00022491"/>
    </source>
</evidence>
<dbReference type="SUPFAM" id="SSF48498">
    <property type="entry name" value="Tetracyclin repressor-like, C-terminal domain"/>
    <property type="match status" value="1"/>
</dbReference>
<keyword evidence="2" id="KW-0805">Transcription regulation</keyword>
<evidence type="ECO:0000256" key="5">
    <source>
        <dbReference type="PROSITE-ProRule" id="PRU00335"/>
    </source>
</evidence>
<dbReference type="AlphaFoldDB" id="A0A1T4PKF7"/>
<sequence>MPRRVDREARREEILTAAVRVFAAKGFAATRVEDVARAAGIGKGAVYLYFDSRDALLEAAFEAFAADSARLLGQARDGEGRALDRLVGLLRSVLATLAERPELARVLLDLWAAGRDTARPAFDMAALYREYRALIADLLRQAQAQGDVGPNVGDGHAAVVVGAVEGCVLQWLVDPEVALEELVEPVIEVCLDGLRSQEGR</sequence>
<protein>
    <submittedName>
        <fullName evidence="7">Transcriptional regulator, TetR family</fullName>
    </submittedName>
</protein>